<name>A0A4Y7K5S7_PAPSO</name>
<dbReference type="AlphaFoldDB" id="A0A4Y7K5S7"/>
<organism evidence="1 2">
    <name type="scientific">Papaver somniferum</name>
    <name type="common">Opium poppy</name>
    <dbReference type="NCBI Taxonomy" id="3469"/>
    <lineage>
        <taxon>Eukaryota</taxon>
        <taxon>Viridiplantae</taxon>
        <taxon>Streptophyta</taxon>
        <taxon>Embryophyta</taxon>
        <taxon>Tracheophyta</taxon>
        <taxon>Spermatophyta</taxon>
        <taxon>Magnoliopsida</taxon>
        <taxon>Ranunculales</taxon>
        <taxon>Papaveraceae</taxon>
        <taxon>Papaveroideae</taxon>
        <taxon>Papaver</taxon>
    </lineage>
</organism>
<dbReference type="InterPro" id="IPR023299">
    <property type="entry name" value="ATPase_P-typ_cyto_dom_N"/>
</dbReference>
<dbReference type="Gramene" id="RZC67700">
    <property type="protein sequence ID" value="RZC67700"/>
    <property type="gene ID" value="C5167_011384"/>
</dbReference>
<dbReference type="Proteomes" id="UP000316621">
    <property type="component" value="Chromosome 6"/>
</dbReference>
<gene>
    <name evidence="1" type="ORF">C5167_011384</name>
</gene>
<dbReference type="SUPFAM" id="SSF81660">
    <property type="entry name" value="Metal cation-transporting ATPase, ATP-binding domain N"/>
    <property type="match status" value="1"/>
</dbReference>
<protein>
    <submittedName>
        <fullName evidence="1">Uncharacterized protein</fullName>
    </submittedName>
</protein>
<reference evidence="1 2" key="1">
    <citation type="journal article" date="2018" name="Science">
        <title>The opium poppy genome and morphinan production.</title>
        <authorList>
            <person name="Guo L."/>
            <person name="Winzer T."/>
            <person name="Yang X."/>
            <person name="Li Y."/>
            <person name="Ning Z."/>
            <person name="He Z."/>
            <person name="Teodor R."/>
            <person name="Lu Y."/>
            <person name="Bowser T.A."/>
            <person name="Graham I.A."/>
            <person name="Ye K."/>
        </authorList>
    </citation>
    <scope>NUCLEOTIDE SEQUENCE [LARGE SCALE GENOMIC DNA]</scope>
    <source>
        <strain evidence="2">cv. HN1</strain>
        <tissue evidence="1">Leaves</tissue>
    </source>
</reference>
<dbReference type="EMBL" id="CM010720">
    <property type="protein sequence ID" value="RZC67700.1"/>
    <property type="molecule type" value="Genomic_DNA"/>
</dbReference>
<evidence type="ECO:0000313" key="2">
    <source>
        <dbReference type="Proteomes" id="UP000316621"/>
    </source>
</evidence>
<sequence>MQSDSQVHIHRKDAAEIVLSSCTEYHYVDGSCKTMDESMGKYFKGAISKTAARCVALAYRSHEIENVPKDEGSLAEWVIRE</sequence>
<keyword evidence="2" id="KW-1185">Reference proteome</keyword>
<dbReference type="GO" id="GO:0000166">
    <property type="term" value="F:nucleotide binding"/>
    <property type="evidence" value="ECO:0007669"/>
    <property type="project" value="InterPro"/>
</dbReference>
<accession>A0A4Y7K5S7</accession>
<evidence type="ECO:0000313" key="1">
    <source>
        <dbReference type="EMBL" id="RZC67700.1"/>
    </source>
</evidence>
<dbReference type="Gene3D" id="3.40.1110.10">
    <property type="entry name" value="Calcium-transporting ATPase, cytoplasmic domain N"/>
    <property type="match status" value="1"/>
</dbReference>
<proteinExistence type="predicted"/>
<dbReference type="Pfam" id="PF13246">
    <property type="entry name" value="Cation_ATPase"/>
    <property type="match status" value="1"/>
</dbReference>
<dbReference type="STRING" id="3469.A0A4Y7K5S7"/>